<feature type="chain" id="PRO_5023146888" description="Water stress and hypersensitive response domain-containing protein" evidence="1">
    <location>
        <begin position="22"/>
        <end position="166"/>
    </location>
</feature>
<dbReference type="OrthoDB" id="5396289at2"/>
<keyword evidence="1" id="KW-0732">Signal</keyword>
<evidence type="ECO:0000313" key="3">
    <source>
        <dbReference type="EMBL" id="KAA0894011.1"/>
    </source>
</evidence>
<dbReference type="Proteomes" id="UP000324298">
    <property type="component" value="Unassembled WGS sequence"/>
</dbReference>
<dbReference type="SMART" id="SM00769">
    <property type="entry name" value="WHy"/>
    <property type="match status" value="1"/>
</dbReference>
<feature type="signal peptide" evidence="1">
    <location>
        <begin position="1"/>
        <end position="21"/>
    </location>
</feature>
<gene>
    <name evidence="3" type="ORF">ET418_03320</name>
</gene>
<comment type="caution">
    <text evidence="3">The sequence shown here is derived from an EMBL/GenBank/DDBJ whole genome shotgun (WGS) entry which is preliminary data.</text>
</comment>
<dbReference type="PROSITE" id="PS51257">
    <property type="entry name" value="PROKAR_LIPOPROTEIN"/>
    <property type="match status" value="1"/>
</dbReference>
<sequence length="166" mass="18602">MGRLITLFIAVLLLTACAAFVKDPQVAIKRTNIVGLDTTGFDMECYLGVKNPNFFDISLRGYTYDLRVMALPLAAGGLQRTVAFPAGGETELRLPVRIRYNDLIEILKRRPDPDKIPYRLEARLHLGTPLGEMIIPVVSDSTLSLPEAYRPGTYLDRIRDLLRGLR</sequence>
<name>A0A5A9XQW1_9BACT</name>
<dbReference type="AlphaFoldDB" id="A0A5A9XQW1"/>
<dbReference type="RefSeq" id="WP_149306169.1">
    <property type="nucleotide sequence ID" value="NZ_SRSD01000002.1"/>
</dbReference>
<keyword evidence="4" id="KW-1185">Reference proteome</keyword>
<dbReference type="Pfam" id="PF03168">
    <property type="entry name" value="LEA_2"/>
    <property type="match status" value="1"/>
</dbReference>
<evidence type="ECO:0000259" key="2">
    <source>
        <dbReference type="SMART" id="SM00769"/>
    </source>
</evidence>
<evidence type="ECO:0000256" key="1">
    <source>
        <dbReference type="SAM" id="SignalP"/>
    </source>
</evidence>
<organism evidence="3 4">
    <name type="scientific">Oryzomonas rubra</name>
    <dbReference type="NCBI Taxonomy" id="2509454"/>
    <lineage>
        <taxon>Bacteria</taxon>
        <taxon>Pseudomonadati</taxon>
        <taxon>Thermodesulfobacteriota</taxon>
        <taxon>Desulfuromonadia</taxon>
        <taxon>Geobacterales</taxon>
        <taxon>Geobacteraceae</taxon>
        <taxon>Oryzomonas</taxon>
    </lineage>
</organism>
<feature type="domain" description="Water stress and hypersensitive response" evidence="2">
    <location>
        <begin position="26"/>
        <end position="143"/>
    </location>
</feature>
<dbReference type="GO" id="GO:0009269">
    <property type="term" value="P:response to desiccation"/>
    <property type="evidence" value="ECO:0007669"/>
    <property type="project" value="InterPro"/>
</dbReference>
<reference evidence="3 4" key="1">
    <citation type="submission" date="2019-04" db="EMBL/GenBank/DDBJ databases">
        <title>Geobacter ruber sp. nov., ferric-reducing bacteria isolated from paddy soil.</title>
        <authorList>
            <person name="Xu Z."/>
            <person name="Masuda Y."/>
            <person name="Itoh H."/>
            <person name="Senoo K."/>
        </authorList>
    </citation>
    <scope>NUCLEOTIDE SEQUENCE [LARGE SCALE GENOMIC DNA]</scope>
    <source>
        <strain evidence="3 4">Red88</strain>
    </source>
</reference>
<evidence type="ECO:0000313" key="4">
    <source>
        <dbReference type="Proteomes" id="UP000324298"/>
    </source>
</evidence>
<dbReference type="InterPro" id="IPR004864">
    <property type="entry name" value="LEA_2"/>
</dbReference>
<proteinExistence type="predicted"/>
<dbReference type="EMBL" id="SRSD01000002">
    <property type="protein sequence ID" value="KAA0894011.1"/>
    <property type="molecule type" value="Genomic_DNA"/>
</dbReference>
<dbReference type="InterPro" id="IPR013990">
    <property type="entry name" value="WHy-dom"/>
</dbReference>
<dbReference type="Gene3D" id="2.60.40.1820">
    <property type="match status" value="1"/>
</dbReference>
<dbReference type="SUPFAM" id="SSF117070">
    <property type="entry name" value="LEA14-like"/>
    <property type="match status" value="1"/>
</dbReference>
<protein>
    <recommendedName>
        <fullName evidence="2">Water stress and hypersensitive response domain-containing protein</fullName>
    </recommendedName>
</protein>
<accession>A0A5A9XQW1</accession>